<evidence type="ECO:0000256" key="5">
    <source>
        <dbReference type="ARBA" id="ARBA00022692"/>
    </source>
</evidence>
<dbReference type="Proteomes" id="UP000494106">
    <property type="component" value="Unassembled WGS sequence"/>
</dbReference>
<evidence type="ECO:0000256" key="8">
    <source>
        <dbReference type="SAM" id="Phobius"/>
    </source>
</evidence>
<evidence type="ECO:0000256" key="2">
    <source>
        <dbReference type="ARBA" id="ARBA00022448"/>
    </source>
</evidence>
<evidence type="ECO:0000256" key="4">
    <source>
        <dbReference type="ARBA" id="ARBA00022597"/>
    </source>
</evidence>
<keyword evidence="4" id="KW-0762">Sugar transport</keyword>
<feature type="transmembrane region" description="Helical" evidence="8">
    <location>
        <begin position="21"/>
        <end position="38"/>
    </location>
</feature>
<evidence type="ECO:0000256" key="3">
    <source>
        <dbReference type="ARBA" id="ARBA00022475"/>
    </source>
</evidence>
<dbReference type="Gene3D" id="1.20.1250.20">
    <property type="entry name" value="MFS general substrate transporter like domains"/>
    <property type="match status" value="1"/>
</dbReference>
<evidence type="ECO:0000259" key="9">
    <source>
        <dbReference type="PROSITE" id="PS50850"/>
    </source>
</evidence>
<feature type="transmembrane region" description="Helical" evidence="8">
    <location>
        <begin position="90"/>
        <end position="109"/>
    </location>
</feature>
<dbReference type="EMBL" id="CADEBC010000526">
    <property type="protein sequence ID" value="CAB3246556.1"/>
    <property type="molecule type" value="Genomic_DNA"/>
</dbReference>
<evidence type="ECO:0000313" key="10">
    <source>
        <dbReference type="EMBL" id="CAB3246556.1"/>
    </source>
</evidence>
<keyword evidence="2" id="KW-0813">Transport</keyword>
<evidence type="ECO:0000313" key="11">
    <source>
        <dbReference type="Proteomes" id="UP000494106"/>
    </source>
</evidence>
<keyword evidence="7 8" id="KW-0472">Membrane</keyword>
<dbReference type="FunFam" id="1.20.1250.20:FF:000218">
    <property type="entry name" value="facilitated trehalose transporter Tret1"/>
    <property type="match status" value="1"/>
</dbReference>
<organism evidence="10 11">
    <name type="scientific">Arctia plantaginis</name>
    <name type="common">Wood tiger moth</name>
    <name type="synonym">Phalaena plantaginis</name>
    <dbReference type="NCBI Taxonomy" id="874455"/>
    <lineage>
        <taxon>Eukaryota</taxon>
        <taxon>Metazoa</taxon>
        <taxon>Ecdysozoa</taxon>
        <taxon>Arthropoda</taxon>
        <taxon>Hexapoda</taxon>
        <taxon>Insecta</taxon>
        <taxon>Pterygota</taxon>
        <taxon>Neoptera</taxon>
        <taxon>Endopterygota</taxon>
        <taxon>Lepidoptera</taxon>
        <taxon>Glossata</taxon>
        <taxon>Ditrysia</taxon>
        <taxon>Noctuoidea</taxon>
        <taxon>Erebidae</taxon>
        <taxon>Arctiinae</taxon>
        <taxon>Arctia</taxon>
    </lineage>
</organism>
<feature type="transmembrane region" description="Helical" evidence="8">
    <location>
        <begin position="58"/>
        <end position="78"/>
    </location>
</feature>
<dbReference type="InterPro" id="IPR050549">
    <property type="entry name" value="MFS_Trehalose_Transporter"/>
</dbReference>
<dbReference type="AlphaFoldDB" id="A0A8S1AMD1"/>
<dbReference type="InterPro" id="IPR036259">
    <property type="entry name" value="MFS_trans_sf"/>
</dbReference>
<feature type="transmembrane region" description="Helical" evidence="8">
    <location>
        <begin position="172"/>
        <end position="192"/>
    </location>
</feature>
<feature type="transmembrane region" description="Helical" evidence="8">
    <location>
        <begin position="147"/>
        <end position="166"/>
    </location>
</feature>
<dbReference type="PANTHER" id="PTHR48021:SF33">
    <property type="entry name" value="AT22075P-RELATED"/>
    <property type="match status" value="1"/>
</dbReference>
<dbReference type="InterPro" id="IPR005828">
    <property type="entry name" value="MFS_sugar_transport-like"/>
</dbReference>
<reference evidence="10 11" key="1">
    <citation type="submission" date="2020-04" db="EMBL/GenBank/DDBJ databases">
        <authorList>
            <person name="Wallbank WR R."/>
            <person name="Pardo Diaz C."/>
            <person name="Kozak K."/>
            <person name="Martin S."/>
            <person name="Jiggins C."/>
            <person name="Moest M."/>
            <person name="Warren A I."/>
            <person name="Byers J.R.P. K."/>
            <person name="Montejo-Kovacevich G."/>
            <person name="Yen C E."/>
        </authorList>
    </citation>
    <scope>NUCLEOTIDE SEQUENCE [LARGE SCALE GENOMIC DNA]</scope>
</reference>
<feature type="transmembrane region" description="Helical" evidence="8">
    <location>
        <begin position="304"/>
        <end position="322"/>
    </location>
</feature>
<dbReference type="SUPFAM" id="SSF103473">
    <property type="entry name" value="MFS general substrate transporter"/>
    <property type="match status" value="1"/>
</dbReference>
<feature type="domain" description="Major facilitator superfamily (MFS) profile" evidence="9">
    <location>
        <begin position="19"/>
        <end position="455"/>
    </location>
</feature>
<feature type="transmembrane region" description="Helical" evidence="8">
    <location>
        <begin position="363"/>
        <end position="389"/>
    </location>
</feature>
<keyword evidence="3" id="KW-1003">Cell membrane</keyword>
<dbReference type="InterPro" id="IPR020846">
    <property type="entry name" value="MFS_dom"/>
</dbReference>
<keyword evidence="6 8" id="KW-1133">Transmembrane helix</keyword>
<keyword evidence="5 8" id="KW-0812">Transmembrane</keyword>
<evidence type="ECO:0000256" key="7">
    <source>
        <dbReference type="ARBA" id="ARBA00023136"/>
    </source>
</evidence>
<feature type="transmembrane region" description="Helical" evidence="8">
    <location>
        <begin position="329"/>
        <end position="351"/>
    </location>
</feature>
<feature type="transmembrane region" description="Helical" evidence="8">
    <location>
        <begin position="426"/>
        <end position="449"/>
    </location>
</feature>
<comment type="caution">
    <text evidence="10">The sequence shown here is derived from an EMBL/GenBank/DDBJ whole genome shotgun (WGS) entry which is preliminary data.</text>
</comment>
<proteinExistence type="predicted"/>
<dbReference type="OrthoDB" id="6612291at2759"/>
<protein>
    <recommendedName>
        <fullName evidence="9">Major facilitator superfamily (MFS) profile domain-containing protein</fullName>
    </recommendedName>
</protein>
<dbReference type="PROSITE" id="PS50850">
    <property type="entry name" value="MFS"/>
    <property type="match status" value="1"/>
</dbReference>
<accession>A0A8S1AMD1</accession>
<dbReference type="Pfam" id="PF00083">
    <property type="entry name" value="Sugar_tr"/>
    <property type="match status" value="1"/>
</dbReference>
<name>A0A8S1AMD1_ARCPL</name>
<evidence type="ECO:0000256" key="6">
    <source>
        <dbReference type="ARBA" id="ARBA00022989"/>
    </source>
</evidence>
<dbReference type="GO" id="GO:0005886">
    <property type="term" value="C:plasma membrane"/>
    <property type="evidence" value="ECO:0007669"/>
    <property type="project" value="UniProtKB-SubCell"/>
</dbReference>
<keyword evidence="11" id="KW-1185">Reference proteome</keyword>
<evidence type="ECO:0000256" key="1">
    <source>
        <dbReference type="ARBA" id="ARBA00004651"/>
    </source>
</evidence>
<sequence>MKNYYLWFREGSKINQIICALLINMPVFVYGASIGWMSPMTLLLQSDKSPKVPPLTDYEVSCMAAVAYMVSFPANFLMAALGDRIGRKNTIFILSGAGFTCWAIKLLSLEFAAFVSARALVGVLMAGSYVTCPLYTKEISEDSVRGMLGSLIIVFHTTGNLFVYVIGDFLSYRTILWICLTIPAVHMVLFMMMPESPSFLVKTGDMEEAARCLAWLRCRKEDDIVIQDELIRIKNEQIKDQESNKYVFRAIFTDKLIFRAFKIALVMSLAREFCGAIPVLNFAGAIFSDASKGTGLVFSPNQQAMVLGAVQVIGSIFGFSLVERAGRKPLFIVTALISGLSMCALASWFILRDFEVCDVYQVAWLPIAALCLCIFCDSSGLQPVSVIIFGEMFSYKYRGTAIAASNSSGSLSAFFQMLVYKPIVNAIGFYVTFYCFGAVCLLTAVYVILVMPETKQRGLEEIYEDLKTKKEKKLEADQTNIEDKI</sequence>
<dbReference type="PANTHER" id="PTHR48021">
    <property type="match status" value="1"/>
</dbReference>
<dbReference type="GO" id="GO:0022857">
    <property type="term" value="F:transmembrane transporter activity"/>
    <property type="evidence" value="ECO:0007669"/>
    <property type="project" value="InterPro"/>
</dbReference>
<gene>
    <name evidence="10" type="ORF">APLA_LOCUS10893</name>
</gene>
<comment type="subcellular location">
    <subcellularLocation>
        <location evidence="1">Cell membrane</location>
        <topology evidence="1">Multi-pass membrane protein</topology>
    </subcellularLocation>
</comment>